<feature type="domain" description="CBS" evidence="10">
    <location>
        <begin position="254"/>
        <end position="311"/>
    </location>
</feature>
<dbReference type="Proteomes" id="UP000001349">
    <property type="component" value="Chromosome"/>
</dbReference>
<dbReference type="KEGG" id="cce:Ccel_3334"/>
<dbReference type="Pfam" id="PF00005">
    <property type="entry name" value="ABC_tran"/>
    <property type="match status" value="1"/>
</dbReference>
<dbReference type="AlphaFoldDB" id="B8I167"/>
<organism evidence="11 12">
    <name type="scientific">Ruminiclostridium cellulolyticum (strain ATCC 35319 / DSM 5812 / JCM 6584 / H10)</name>
    <name type="common">Clostridium cellulolyticum</name>
    <dbReference type="NCBI Taxonomy" id="394503"/>
    <lineage>
        <taxon>Bacteria</taxon>
        <taxon>Bacillati</taxon>
        <taxon>Bacillota</taxon>
        <taxon>Clostridia</taxon>
        <taxon>Eubacteriales</taxon>
        <taxon>Oscillospiraceae</taxon>
        <taxon>Ruminiclostridium</taxon>
    </lineage>
</organism>
<dbReference type="InterPro" id="IPR003439">
    <property type="entry name" value="ABC_transporter-like_ATP-bd"/>
</dbReference>
<proteinExistence type="inferred from homology"/>
<keyword evidence="8" id="KW-0472">Membrane</keyword>
<evidence type="ECO:0000256" key="5">
    <source>
        <dbReference type="ARBA" id="ARBA00022970"/>
    </source>
</evidence>
<dbReference type="Gene3D" id="3.40.50.300">
    <property type="entry name" value="P-loop containing nucleotide triphosphate hydrolases"/>
    <property type="match status" value="1"/>
</dbReference>
<dbReference type="InterPro" id="IPR051921">
    <property type="entry name" value="ABC_osmolyte_uptake_ATP-bind"/>
</dbReference>
<dbReference type="InterPro" id="IPR046342">
    <property type="entry name" value="CBS_dom_sf"/>
</dbReference>
<gene>
    <name evidence="11" type="ordered locus">Ccel_3334</name>
</gene>
<keyword evidence="4 8" id="KW-0067">ATP-binding</keyword>
<keyword evidence="5" id="KW-0029">Amino-acid transport</keyword>
<dbReference type="SUPFAM" id="SSF52540">
    <property type="entry name" value="P-loop containing nucleoside triphosphate hydrolases"/>
    <property type="match status" value="1"/>
</dbReference>
<dbReference type="NCBIfam" id="TIGR01186">
    <property type="entry name" value="proV"/>
    <property type="match status" value="1"/>
</dbReference>
<keyword evidence="12" id="KW-1185">Reference proteome</keyword>
<dbReference type="InterPro" id="IPR000644">
    <property type="entry name" value="CBS_dom"/>
</dbReference>
<comment type="subcellular location">
    <subcellularLocation>
        <location evidence="8">Cell inner membrane</location>
        <topology evidence="8">Peripheral membrane protein</topology>
    </subcellularLocation>
</comment>
<dbReference type="GO" id="GO:0016887">
    <property type="term" value="F:ATP hydrolysis activity"/>
    <property type="evidence" value="ECO:0007669"/>
    <property type="project" value="UniProtKB-UniRule"/>
</dbReference>
<keyword evidence="8" id="KW-0997">Cell inner membrane</keyword>
<keyword evidence="8" id="KW-1003">Cell membrane</keyword>
<sequence length="376" mass="42872">MIKFENIFKKYKDTTVLKNISLEVEKGQLVSLIGESGCGKTTTLKMINRLIKPSSGKIFINGKDIEKRDIIKLRRNMGYVIQQTGLFPHMTIKENIELIPKVQKKDSEEIRKKTYELLEMVGLEADEFLDRYPSEISGGQQQRVGVARAFATDPEIILMDEPFSALDPITRISLQDELINIQAIYKKTIVFVTHDMDEAIKISDKICIMKDGEILQYDTPENILKNPQNEFVSEFVGRNRIWTSPEFIKAKDIMIDTPVTCQSSTTLLGCIERMRVEKVDSLMVVEEKTKRLLGIVNAKQIQNQRDRTIKVGDIMTTNFLSVLEDDSIIDILKIVDEKHVSAIPVLNESDRLLGLITKSSLVTTLSQQYLDLENLE</sequence>
<feature type="domain" description="CBS" evidence="10">
    <location>
        <begin position="315"/>
        <end position="372"/>
    </location>
</feature>
<dbReference type="InterPro" id="IPR005892">
    <property type="entry name" value="Gly-betaine_transp_ATP-bd"/>
</dbReference>
<evidence type="ECO:0000256" key="2">
    <source>
        <dbReference type="ARBA" id="ARBA00022448"/>
    </source>
</evidence>
<reference evidence="11 12" key="1">
    <citation type="submission" date="2009-01" db="EMBL/GenBank/DDBJ databases">
        <title>Complete sequence of Clostridium cellulolyticum H10.</title>
        <authorList>
            <consortium name="US DOE Joint Genome Institute"/>
            <person name="Lucas S."/>
            <person name="Copeland A."/>
            <person name="Lapidus A."/>
            <person name="Glavina del Rio T."/>
            <person name="Dalin E."/>
            <person name="Tice H."/>
            <person name="Bruce D."/>
            <person name="Goodwin L."/>
            <person name="Pitluck S."/>
            <person name="Chertkov O."/>
            <person name="Saunders E."/>
            <person name="Brettin T."/>
            <person name="Detter J.C."/>
            <person name="Han C."/>
            <person name="Larimer F."/>
            <person name="Land M."/>
            <person name="Hauser L."/>
            <person name="Kyrpides N."/>
            <person name="Ivanova N."/>
            <person name="Zhou J."/>
            <person name="Richardson P."/>
        </authorList>
    </citation>
    <scope>NUCLEOTIDE SEQUENCE [LARGE SCALE GENOMIC DNA]</scope>
    <source>
        <strain evidence="12">ATCC 35319 / DSM 5812 / JCM 6584 / H10</strain>
    </source>
</reference>
<dbReference type="GO" id="GO:0005886">
    <property type="term" value="C:plasma membrane"/>
    <property type="evidence" value="ECO:0007669"/>
    <property type="project" value="UniProtKB-SubCell"/>
</dbReference>
<dbReference type="EMBL" id="CP001348">
    <property type="protein sequence ID" value="ACL77623.1"/>
    <property type="molecule type" value="Genomic_DNA"/>
</dbReference>
<dbReference type="GO" id="GO:0005524">
    <property type="term" value="F:ATP binding"/>
    <property type="evidence" value="ECO:0007669"/>
    <property type="project" value="UniProtKB-UniRule"/>
</dbReference>
<dbReference type="Gene3D" id="3.10.580.10">
    <property type="entry name" value="CBS-domain"/>
    <property type="match status" value="1"/>
</dbReference>
<dbReference type="InterPro" id="IPR017871">
    <property type="entry name" value="ABC_transporter-like_CS"/>
</dbReference>
<keyword evidence="6 7" id="KW-0129">CBS domain</keyword>
<evidence type="ECO:0000256" key="3">
    <source>
        <dbReference type="ARBA" id="ARBA00022741"/>
    </source>
</evidence>
<dbReference type="PANTHER" id="PTHR43869">
    <property type="entry name" value="GLYCINE BETAINE/PROLINE BETAINE TRANSPORT SYSTEM ATP-BINDING PROTEIN PROV"/>
    <property type="match status" value="1"/>
</dbReference>
<dbReference type="PROSITE" id="PS00211">
    <property type="entry name" value="ABC_TRANSPORTER_1"/>
    <property type="match status" value="1"/>
</dbReference>
<dbReference type="SMART" id="SM00116">
    <property type="entry name" value="CBS"/>
    <property type="match status" value="2"/>
</dbReference>
<dbReference type="RefSeq" id="WP_015926675.1">
    <property type="nucleotide sequence ID" value="NC_011898.1"/>
</dbReference>
<dbReference type="GO" id="GO:0006865">
    <property type="term" value="P:amino acid transport"/>
    <property type="evidence" value="ECO:0007669"/>
    <property type="project" value="UniProtKB-UniRule"/>
</dbReference>
<name>B8I167_RUMCH</name>
<comment type="subunit">
    <text evidence="8">The complex is probably composed of two ATP-binding proteins, two transmembrane proteins and a solute-binding protein.</text>
</comment>
<keyword evidence="3 8" id="KW-0547">Nucleotide-binding</keyword>
<dbReference type="FunFam" id="3.40.50.300:FF:000425">
    <property type="entry name" value="Probable ABC transporter, ATP-binding subunit"/>
    <property type="match status" value="1"/>
</dbReference>
<dbReference type="PROSITE" id="PS51371">
    <property type="entry name" value="CBS"/>
    <property type="match status" value="2"/>
</dbReference>
<evidence type="ECO:0000259" key="9">
    <source>
        <dbReference type="PROSITE" id="PS50893"/>
    </source>
</evidence>
<evidence type="ECO:0000259" key="10">
    <source>
        <dbReference type="PROSITE" id="PS51371"/>
    </source>
</evidence>
<dbReference type="GO" id="GO:0031460">
    <property type="term" value="P:glycine betaine transport"/>
    <property type="evidence" value="ECO:0007669"/>
    <property type="project" value="InterPro"/>
</dbReference>
<dbReference type="STRING" id="394503.Ccel_3334"/>
<dbReference type="SMART" id="SM00382">
    <property type="entry name" value="AAA"/>
    <property type="match status" value="1"/>
</dbReference>
<dbReference type="Pfam" id="PF00571">
    <property type="entry name" value="CBS"/>
    <property type="match status" value="2"/>
</dbReference>
<evidence type="ECO:0000256" key="7">
    <source>
        <dbReference type="PROSITE-ProRule" id="PRU00703"/>
    </source>
</evidence>
<comment type="similarity">
    <text evidence="1 8">Belongs to the ABC transporter superfamily.</text>
</comment>
<comment type="catalytic activity">
    <reaction evidence="8">
        <text>a quaternary ammonium(out) + ATP + H2O = a quaternary ammonium(in) + ADP + phosphate + H(+)</text>
        <dbReference type="Rhea" id="RHEA:11036"/>
        <dbReference type="ChEBI" id="CHEBI:15377"/>
        <dbReference type="ChEBI" id="CHEBI:15378"/>
        <dbReference type="ChEBI" id="CHEBI:30616"/>
        <dbReference type="ChEBI" id="CHEBI:35267"/>
        <dbReference type="ChEBI" id="CHEBI:43474"/>
        <dbReference type="ChEBI" id="CHEBI:456216"/>
    </reaction>
</comment>
<dbReference type="eggNOG" id="COG1125">
    <property type="taxonomic scope" value="Bacteria"/>
</dbReference>
<dbReference type="InterPro" id="IPR003593">
    <property type="entry name" value="AAA+_ATPase"/>
</dbReference>
<evidence type="ECO:0000256" key="4">
    <source>
        <dbReference type="ARBA" id="ARBA00022840"/>
    </source>
</evidence>
<feature type="domain" description="ABC transporter" evidence="9">
    <location>
        <begin position="2"/>
        <end position="236"/>
    </location>
</feature>
<dbReference type="PANTHER" id="PTHR43869:SF1">
    <property type="entry name" value="GLYCINE BETAINE_PROLINE BETAINE TRANSPORT SYSTEM ATP-BINDING PROTEIN PROV"/>
    <property type="match status" value="1"/>
</dbReference>
<accession>B8I167</accession>
<protein>
    <recommendedName>
        <fullName evidence="8">Quaternary amine transport ATP-binding protein</fullName>
        <ecNumber evidence="8">7.6.2.9</ecNumber>
    </recommendedName>
</protein>
<evidence type="ECO:0000256" key="6">
    <source>
        <dbReference type="ARBA" id="ARBA00023122"/>
    </source>
</evidence>
<dbReference type="EC" id="7.6.2.9" evidence="8"/>
<dbReference type="PROSITE" id="PS50893">
    <property type="entry name" value="ABC_TRANSPORTER_2"/>
    <property type="match status" value="1"/>
</dbReference>
<dbReference type="InterPro" id="IPR027417">
    <property type="entry name" value="P-loop_NTPase"/>
</dbReference>
<evidence type="ECO:0000256" key="8">
    <source>
        <dbReference type="RuleBase" id="RU369116"/>
    </source>
</evidence>
<keyword evidence="2 8" id="KW-0813">Transport</keyword>
<dbReference type="HOGENOM" id="CLU_000604_2_2_9"/>
<evidence type="ECO:0000313" key="11">
    <source>
        <dbReference type="EMBL" id="ACL77623.1"/>
    </source>
</evidence>
<dbReference type="SUPFAM" id="SSF54631">
    <property type="entry name" value="CBS-domain pair"/>
    <property type="match status" value="1"/>
</dbReference>
<dbReference type="GO" id="GO:0015418">
    <property type="term" value="F:ABC-type quaternary ammonium compound transporting activity"/>
    <property type="evidence" value="ECO:0007669"/>
    <property type="project" value="UniProtKB-EC"/>
</dbReference>
<evidence type="ECO:0000256" key="1">
    <source>
        <dbReference type="ARBA" id="ARBA00005417"/>
    </source>
</evidence>
<dbReference type="OrthoDB" id="9802264at2"/>
<evidence type="ECO:0000313" key="12">
    <source>
        <dbReference type="Proteomes" id="UP000001349"/>
    </source>
</evidence>